<dbReference type="FunFam" id="3.40.30.10:FF:000031">
    <property type="entry name" value="Calsequestrin"/>
    <property type="match status" value="1"/>
</dbReference>
<dbReference type="GO" id="GO:0033018">
    <property type="term" value="C:sarcoplasmic reticulum lumen"/>
    <property type="evidence" value="ECO:0007669"/>
    <property type="project" value="UniProtKB-SubCell"/>
</dbReference>
<dbReference type="InterPro" id="IPR041859">
    <property type="entry name" value="Calsequestrin_N"/>
</dbReference>
<dbReference type="FunFam" id="3.40.30.10:FF:000033">
    <property type="entry name" value="Calsequestrin"/>
    <property type="match status" value="1"/>
</dbReference>
<dbReference type="SUPFAM" id="SSF52833">
    <property type="entry name" value="Thioredoxin-like"/>
    <property type="match status" value="3"/>
</dbReference>
<dbReference type="CDD" id="cd03074">
    <property type="entry name" value="PDI_b'_Calsequestrin_C"/>
    <property type="match status" value="1"/>
</dbReference>
<evidence type="ECO:0000313" key="10">
    <source>
        <dbReference type="Ensembl" id="ENSXCOP00000008037.1"/>
    </source>
</evidence>
<evidence type="ECO:0000256" key="6">
    <source>
        <dbReference type="ARBA" id="ARBA00023179"/>
    </source>
</evidence>
<dbReference type="Pfam" id="PF01216">
    <property type="entry name" value="Calsequestrin"/>
    <property type="match status" value="1"/>
</dbReference>
<feature type="signal peptide" evidence="9">
    <location>
        <begin position="1"/>
        <end position="21"/>
    </location>
</feature>
<comment type="function">
    <text evidence="8">Calsequestrin is a high-capacity, moderate affinity, calcium-binding protein and thus acts as an internal calcium store in muscle.</text>
</comment>
<keyword evidence="3 9" id="KW-0732">Signal</keyword>
<dbReference type="Ensembl" id="ENSXCOT00000008135.1">
    <property type="protein sequence ID" value="ENSXCOP00000008037.1"/>
    <property type="gene ID" value="ENSXCOG00000006166.1"/>
</dbReference>
<evidence type="ECO:0000256" key="4">
    <source>
        <dbReference type="ARBA" id="ARBA00022837"/>
    </source>
</evidence>
<dbReference type="GO" id="GO:0030018">
    <property type="term" value="C:Z disc"/>
    <property type="evidence" value="ECO:0007669"/>
    <property type="project" value="TreeGrafter"/>
</dbReference>
<dbReference type="CDD" id="cd03065">
    <property type="entry name" value="PDI_b_Calsequestrin_N"/>
    <property type="match status" value="1"/>
</dbReference>
<evidence type="ECO:0000256" key="2">
    <source>
        <dbReference type="ARBA" id="ARBA00010987"/>
    </source>
</evidence>
<evidence type="ECO:0000313" key="11">
    <source>
        <dbReference type="Proteomes" id="UP000261380"/>
    </source>
</evidence>
<dbReference type="CDD" id="cd03066">
    <property type="entry name" value="PDI_b_Calsequestrin_middle"/>
    <property type="match status" value="1"/>
</dbReference>
<dbReference type="InterPro" id="IPR001393">
    <property type="entry name" value="Calsequestrin"/>
</dbReference>
<dbReference type="Proteomes" id="UP000261380">
    <property type="component" value="Unplaced"/>
</dbReference>
<dbReference type="GO" id="GO:0014809">
    <property type="term" value="P:regulation of skeletal muscle contraction by regulation of release of sequestered calcium ion"/>
    <property type="evidence" value="ECO:0007669"/>
    <property type="project" value="TreeGrafter"/>
</dbReference>
<keyword evidence="5" id="KW-0703">Sarcoplasmic reticulum</keyword>
<dbReference type="PANTHER" id="PTHR10033">
    <property type="entry name" value="CALSEQUESTRIN"/>
    <property type="match status" value="1"/>
</dbReference>
<keyword evidence="7" id="KW-0325">Glycoprotein</keyword>
<reference evidence="10" key="1">
    <citation type="submission" date="2025-08" db="UniProtKB">
        <authorList>
            <consortium name="Ensembl"/>
        </authorList>
    </citation>
    <scope>IDENTIFICATION</scope>
</reference>
<accession>A0A3B5LB31</accession>
<dbReference type="GO" id="GO:0005509">
    <property type="term" value="F:calcium ion binding"/>
    <property type="evidence" value="ECO:0007669"/>
    <property type="project" value="InterPro"/>
</dbReference>
<feature type="chain" id="PRO_5017343401" description="Calsequestrin" evidence="9">
    <location>
        <begin position="22"/>
        <end position="407"/>
    </location>
</feature>
<dbReference type="FunFam" id="3.40.30.10:FF:000047">
    <property type="entry name" value="Calsequestrin"/>
    <property type="match status" value="1"/>
</dbReference>
<reference evidence="10" key="2">
    <citation type="submission" date="2025-09" db="UniProtKB">
        <authorList>
            <consortium name="Ensembl"/>
        </authorList>
    </citation>
    <scope>IDENTIFICATION</scope>
</reference>
<proteinExistence type="inferred from homology"/>
<comment type="similarity">
    <text evidence="2 8">Belongs to the calsequestrin family.</text>
</comment>
<organism evidence="10 11">
    <name type="scientific">Xiphophorus couchianus</name>
    <name type="common">Monterrey platyfish</name>
    <dbReference type="NCBI Taxonomy" id="32473"/>
    <lineage>
        <taxon>Eukaryota</taxon>
        <taxon>Metazoa</taxon>
        <taxon>Chordata</taxon>
        <taxon>Craniata</taxon>
        <taxon>Vertebrata</taxon>
        <taxon>Euteleostomi</taxon>
        <taxon>Actinopterygii</taxon>
        <taxon>Neopterygii</taxon>
        <taxon>Teleostei</taxon>
        <taxon>Neoteleostei</taxon>
        <taxon>Acanthomorphata</taxon>
        <taxon>Ovalentaria</taxon>
        <taxon>Atherinomorphae</taxon>
        <taxon>Cyprinodontiformes</taxon>
        <taxon>Poeciliidae</taxon>
        <taxon>Poeciliinae</taxon>
        <taxon>Xiphophorus</taxon>
    </lineage>
</organism>
<name>A0A3B5LB31_9TELE</name>
<evidence type="ECO:0000256" key="3">
    <source>
        <dbReference type="ARBA" id="ARBA00022729"/>
    </source>
</evidence>
<evidence type="ECO:0000256" key="8">
    <source>
        <dbReference type="RuleBase" id="RU000648"/>
    </source>
</evidence>
<dbReference type="PANTHER" id="PTHR10033:SF14">
    <property type="entry name" value="CALSEQUESTRIN-1"/>
    <property type="match status" value="1"/>
</dbReference>
<dbReference type="InterPro" id="IPR041860">
    <property type="entry name" value="Calsequestrin_C"/>
</dbReference>
<evidence type="ECO:0000256" key="5">
    <source>
        <dbReference type="ARBA" id="ARBA00022951"/>
    </source>
</evidence>
<dbReference type="Gene3D" id="3.40.30.10">
    <property type="entry name" value="Glutaredoxin"/>
    <property type="match status" value="3"/>
</dbReference>
<evidence type="ECO:0000256" key="7">
    <source>
        <dbReference type="ARBA" id="ARBA00023180"/>
    </source>
</evidence>
<keyword evidence="4 8" id="KW-0106">Calcium</keyword>
<dbReference type="PRINTS" id="PR00312">
    <property type="entry name" value="CALSEQUESTRN"/>
</dbReference>
<keyword evidence="6" id="KW-0514">Muscle protein</keyword>
<comment type="subcellular location">
    <subcellularLocation>
        <location evidence="1">Sarcoplasmic reticulum lumen</location>
    </subcellularLocation>
</comment>
<dbReference type="InterPro" id="IPR036249">
    <property type="entry name" value="Thioredoxin-like_sf"/>
</dbReference>
<protein>
    <recommendedName>
        <fullName evidence="8">Calsequestrin</fullName>
    </recommendedName>
</protein>
<dbReference type="GeneTree" id="ENSGT00390000019377"/>
<dbReference type="InterPro" id="IPR041858">
    <property type="entry name" value="Calsequestrin_middle_dom"/>
</dbReference>
<dbReference type="AlphaFoldDB" id="A0A3B5LB31"/>
<sequence>MKWTWVFLGSYFLSLGAPSLGEKGLEIPEYDGKDRVHTLTAKNYKSIMRKYDVMVIYYHKNVDGNRSAMKQLQIEELALEVGLCCRLRLAAQVLDEFEDEDIGFGLVDEKKASAVAKKLGLDEVDSIYIFADNEIIEYDGELAADTIVEFLYDVSNVTAIKMDIIDNDRELKGFYNMDDVIRLVGYFKSERSPHFIEYDDAAEEFHPFVKFFATFDPKIAKKLKLKVNEVDFYEPFMGEPVTIPGKPYIESELIEYIEQHDRPTLRKLQPHSMYEIWEDDINGEHIVAFAEEDDPDGFEFLEILKEVARDNTDDPNLSIIWIDPDNFPLLVPYWERTFGIDLSSPQIGVVDVEDADSVWMDMDDQDDMPTAEELEQWIEDVLLFVMYEDNREFSCSDWFPNFTDKVI</sequence>
<evidence type="ECO:0000256" key="1">
    <source>
        <dbReference type="ARBA" id="ARBA00004564"/>
    </source>
</evidence>
<evidence type="ECO:0000256" key="9">
    <source>
        <dbReference type="SAM" id="SignalP"/>
    </source>
</evidence>
<keyword evidence="11" id="KW-1185">Reference proteome</keyword>